<dbReference type="Proteomes" id="UP001642540">
    <property type="component" value="Unassembled WGS sequence"/>
</dbReference>
<accession>A0ABP1QQQ1</accession>
<name>A0ABP1QQQ1_9HEXA</name>
<evidence type="ECO:0000313" key="4">
    <source>
        <dbReference type="Proteomes" id="UP001642540"/>
    </source>
</evidence>
<keyword evidence="2" id="KW-0732">Signal</keyword>
<gene>
    <name evidence="3" type="ORF">ODALV1_LOCUS13731</name>
</gene>
<evidence type="ECO:0000313" key="3">
    <source>
        <dbReference type="EMBL" id="CAL8109834.1"/>
    </source>
</evidence>
<keyword evidence="1" id="KW-0812">Transmembrane</keyword>
<evidence type="ECO:0000256" key="1">
    <source>
        <dbReference type="SAM" id="Phobius"/>
    </source>
</evidence>
<proteinExistence type="predicted"/>
<sequence>MGLREIFVTLLIVLTVIYCHHCEASENCKHETKLGVRRIFSRVSNDLPQSPLASPSTGSLITLLYVMPVLLLQFNILVALVWFPAWERLHAEALYGCKGLNFEQPWMRNQFRNNIQTIALLHYKGDIDLKT</sequence>
<keyword evidence="1" id="KW-0472">Membrane</keyword>
<organism evidence="3 4">
    <name type="scientific">Orchesella dallaii</name>
    <dbReference type="NCBI Taxonomy" id="48710"/>
    <lineage>
        <taxon>Eukaryota</taxon>
        <taxon>Metazoa</taxon>
        <taxon>Ecdysozoa</taxon>
        <taxon>Arthropoda</taxon>
        <taxon>Hexapoda</taxon>
        <taxon>Collembola</taxon>
        <taxon>Entomobryomorpha</taxon>
        <taxon>Entomobryoidea</taxon>
        <taxon>Orchesellidae</taxon>
        <taxon>Orchesellinae</taxon>
        <taxon>Orchesella</taxon>
    </lineage>
</organism>
<feature type="signal peptide" evidence="2">
    <location>
        <begin position="1"/>
        <end position="24"/>
    </location>
</feature>
<keyword evidence="1" id="KW-1133">Transmembrane helix</keyword>
<feature type="transmembrane region" description="Helical" evidence="1">
    <location>
        <begin position="60"/>
        <end position="83"/>
    </location>
</feature>
<feature type="chain" id="PRO_5045981165" evidence="2">
    <location>
        <begin position="25"/>
        <end position="131"/>
    </location>
</feature>
<evidence type="ECO:0000256" key="2">
    <source>
        <dbReference type="SAM" id="SignalP"/>
    </source>
</evidence>
<keyword evidence="4" id="KW-1185">Reference proteome</keyword>
<comment type="caution">
    <text evidence="3">The sequence shown here is derived from an EMBL/GenBank/DDBJ whole genome shotgun (WGS) entry which is preliminary data.</text>
</comment>
<protein>
    <submittedName>
        <fullName evidence="3">Uncharacterized protein</fullName>
    </submittedName>
</protein>
<reference evidence="3 4" key="1">
    <citation type="submission" date="2024-08" db="EMBL/GenBank/DDBJ databases">
        <authorList>
            <person name="Cucini C."/>
            <person name="Frati F."/>
        </authorList>
    </citation>
    <scope>NUCLEOTIDE SEQUENCE [LARGE SCALE GENOMIC DNA]</scope>
</reference>
<dbReference type="EMBL" id="CAXLJM020000042">
    <property type="protein sequence ID" value="CAL8109834.1"/>
    <property type="molecule type" value="Genomic_DNA"/>
</dbReference>